<evidence type="ECO:0000313" key="2">
    <source>
        <dbReference type="EMBL" id="GGG32856.1"/>
    </source>
</evidence>
<sequence>MAGAVEWRKSLVEVAGVRVALSRAGSGPPLLLLHRDTGTLERLPFHDALAERFDVLIPRHPGYGSEAQRADWMRSVRDLAVVHRWLLSALGIERCAGLLGLGFGGWVAAEMATMAPRDLDRLVLVGPMGIRPPGEDHILDQALLSYIDYARAGFHDQARFDAIYGADPSTDQLVEWDICRETSFRIAWKPYMYSQTLPHLLGAVRAPALVVWGAEDRVVPPSAAERWMAGLRGARLEMLPECGHCVEMERPSELARLVAGFVAG</sequence>
<dbReference type="Pfam" id="PF12697">
    <property type="entry name" value="Abhydrolase_6"/>
    <property type="match status" value="1"/>
</dbReference>
<dbReference type="EMBL" id="BMKS01000005">
    <property type="protein sequence ID" value="GGG32856.1"/>
    <property type="molecule type" value="Genomic_DNA"/>
</dbReference>
<dbReference type="Proteomes" id="UP000597507">
    <property type="component" value="Unassembled WGS sequence"/>
</dbReference>
<gene>
    <name evidence="2" type="ORF">GCM10010964_20890</name>
</gene>
<dbReference type="InterPro" id="IPR029058">
    <property type="entry name" value="AB_hydrolase_fold"/>
</dbReference>
<dbReference type="PRINTS" id="PR00111">
    <property type="entry name" value="ABHYDROLASE"/>
</dbReference>
<proteinExistence type="predicted"/>
<name>A0A8J2ZBD2_9PROT</name>
<keyword evidence="3" id="KW-1185">Reference proteome</keyword>
<accession>A0A8J2ZBD2</accession>
<protein>
    <submittedName>
        <fullName evidence="2">Hydrolase</fullName>
    </submittedName>
</protein>
<evidence type="ECO:0000313" key="3">
    <source>
        <dbReference type="Proteomes" id="UP000597507"/>
    </source>
</evidence>
<reference evidence="2 3" key="1">
    <citation type="journal article" date="2014" name="Int. J. Syst. Evol. Microbiol.">
        <title>Complete genome sequence of Corynebacterium casei LMG S-19264T (=DSM 44701T), isolated from a smear-ripened cheese.</title>
        <authorList>
            <consortium name="US DOE Joint Genome Institute (JGI-PGF)"/>
            <person name="Walter F."/>
            <person name="Albersmeier A."/>
            <person name="Kalinowski J."/>
            <person name="Ruckert C."/>
        </authorList>
    </citation>
    <scope>NUCLEOTIDE SEQUENCE [LARGE SCALE GENOMIC DNA]</scope>
    <source>
        <strain evidence="2 3">CGMCC 1.16330</strain>
    </source>
</reference>
<dbReference type="InterPro" id="IPR050266">
    <property type="entry name" value="AB_hydrolase_sf"/>
</dbReference>
<feature type="domain" description="AB hydrolase-1" evidence="1">
    <location>
        <begin position="44"/>
        <end position="256"/>
    </location>
</feature>
<evidence type="ECO:0000259" key="1">
    <source>
        <dbReference type="Pfam" id="PF12697"/>
    </source>
</evidence>
<dbReference type="Gene3D" id="3.40.50.1820">
    <property type="entry name" value="alpha/beta hydrolase"/>
    <property type="match status" value="1"/>
</dbReference>
<dbReference type="InterPro" id="IPR000073">
    <property type="entry name" value="AB_hydrolase_1"/>
</dbReference>
<dbReference type="SUPFAM" id="SSF53474">
    <property type="entry name" value="alpha/beta-Hydrolases"/>
    <property type="match status" value="1"/>
</dbReference>
<dbReference type="AlphaFoldDB" id="A0A8J2ZBD2"/>
<keyword evidence="2" id="KW-0378">Hydrolase</keyword>
<dbReference type="GO" id="GO:0016787">
    <property type="term" value="F:hydrolase activity"/>
    <property type="evidence" value="ECO:0007669"/>
    <property type="project" value="UniProtKB-KW"/>
</dbReference>
<organism evidence="2 3">
    <name type="scientific">Caldovatus sediminis</name>
    <dbReference type="NCBI Taxonomy" id="2041189"/>
    <lineage>
        <taxon>Bacteria</taxon>
        <taxon>Pseudomonadati</taxon>
        <taxon>Pseudomonadota</taxon>
        <taxon>Alphaproteobacteria</taxon>
        <taxon>Acetobacterales</taxon>
        <taxon>Roseomonadaceae</taxon>
        <taxon>Caldovatus</taxon>
    </lineage>
</organism>
<comment type="caution">
    <text evidence="2">The sequence shown here is derived from an EMBL/GenBank/DDBJ whole genome shotgun (WGS) entry which is preliminary data.</text>
</comment>
<dbReference type="RefSeq" id="WP_188899960.1">
    <property type="nucleotide sequence ID" value="NZ_BMKS01000005.1"/>
</dbReference>
<dbReference type="PANTHER" id="PTHR43798">
    <property type="entry name" value="MONOACYLGLYCEROL LIPASE"/>
    <property type="match status" value="1"/>
</dbReference>